<dbReference type="EMBL" id="CXOI01000037">
    <property type="protein sequence ID" value="CTP88368.1"/>
    <property type="molecule type" value="Genomic_DNA"/>
</dbReference>
<feature type="transmembrane region" description="Helical" evidence="1">
    <location>
        <begin position="85"/>
        <end position="110"/>
    </location>
</feature>
<reference evidence="3" key="1">
    <citation type="submission" date="2015-07" db="EMBL/GenBank/DDBJ databases">
        <authorList>
            <person name="Wibberg D."/>
        </authorList>
    </citation>
    <scope>NUCLEOTIDE SEQUENCE [LARGE SCALE GENOMIC DNA]</scope>
</reference>
<sequence>MTAPTLPPYSGLGIASFAVSLIAAVLTLVLVGICAALVYSQPGSLDDDSPLAMLVGMAMLIGIVTELAAAALGIGSLFQRDRRKLYGVLGLIFAIATLLGVAALIVFGLMQGG</sequence>
<keyword evidence="1" id="KW-1133">Transmembrane helix</keyword>
<keyword evidence="1" id="KW-0812">Transmembrane</keyword>
<name>A0A0K2ZRV7_9XANT</name>
<evidence type="ECO:0000313" key="2">
    <source>
        <dbReference type="EMBL" id="CTP88368.1"/>
    </source>
</evidence>
<proteinExistence type="predicted"/>
<dbReference type="RefSeq" id="WP_053835537.1">
    <property type="nucleotide sequence ID" value="NZ_CXOI01000037.1"/>
</dbReference>
<organism evidence="2 3">
    <name type="scientific">Xanthomonas graminis pv. arrhenatheri LMG 727</name>
    <dbReference type="NCBI Taxonomy" id="1195923"/>
    <lineage>
        <taxon>Bacteria</taxon>
        <taxon>Pseudomonadati</taxon>
        <taxon>Pseudomonadota</taxon>
        <taxon>Gammaproteobacteria</taxon>
        <taxon>Lysobacterales</taxon>
        <taxon>Lysobacteraceae</taxon>
        <taxon>Xanthomonas</taxon>
        <taxon>Xanthomonas translucens group</taxon>
        <taxon>Xanthomonas graminis</taxon>
    </lineage>
</organism>
<gene>
    <name evidence="2" type="ORF">XTALMG727_2347</name>
</gene>
<protein>
    <submittedName>
        <fullName evidence="2">Putative membrane protein</fullName>
    </submittedName>
</protein>
<keyword evidence="1" id="KW-0472">Membrane</keyword>
<feature type="transmembrane region" description="Helical" evidence="1">
    <location>
        <begin position="51"/>
        <end position="78"/>
    </location>
</feature>
<dbReference type="AlphaFoldDB" id="A0A0K2ZRV7"/>
<evidence type="ECO:0000313" key="3">
    <source>
        <dbReference type="Proteomes" id="UP000046187"/>
    </source>
</evidence>
<dbReference type="Proteomes" id="UP000046187">
    <property type="component" value="Unassembled WGS sequence"/>
</dbReference>
<accession>A0A0K2ZRV7</accession>
<feature type="transmembrane region" description="Helical" evidence="1">
    <location>
        <begin position="12"/>
        <end position="39"/>
    </location>
</feature>
<evidence type="ECO:0000256" key="1">
    <source>
        <dbReference type="SAM" id="Phobius"/>
    </source>
</evidence>
<keyword evidence="3" id="KW-1185">Reference proteome</keyword>